<dbReference type="GO" id="GO:0008270">
    <property type="term" value="F:zinc ion binding"/>
    <property type="evidence" value="ECO:0007669"/>
    <property type="project" value="InterPro"/>
</dbReference>
<feature type="non-terminal residue" evidence="5">
    <location>
        <position position="1"/>
    </location>
</feature>
<dbReference type="InterPro" id="IPR001138">
    <property type="entry name" value="Zn2Cys6_DnaBD"/>
</dbReference>
<dbReference type="STRING" id="1882483.A0A317XX54"/>
<dbReference type="InterPro" id="IPR007219">
    <property type="entry name" value="XnlR_reg_dom"/>
</dbReference>
<feature type="compositionally biased region" description="Basic residues" evidence="3">
    <location>
        <begin position="767"/>
        <end position="777"/>
    </location>
</feature>
<dbReference type="CDD" id="cd00067">
    <property type="entry name" value="GAL4"/>
    <property type="match status" value="1"/>
</dbReference>
<dbReference type="PROSITE" id="PS00463">
    <property type="entry name" value="ZN2_CY6_FUNGAL_1"/>
    <property type="match status" value="1"/>
</dbReference>
<evidence type="ECO:0000256" key="1">
    <source>
        <dbReference type="ARBA" id="ARBA00022723"/>
    </source>
</evidence>
<dbReference type="EMBL" id="KZ819188">
    <property type="protein sequence ID" value="PWZ02906.1"/>
    <property type="molecule type" value="Genomic_DNA"/>
</dbReference>
<feature type="compositionally biased region" description="Basic and acidic residues" evidence="3">
    <location>
        <begin position="106"/>
        <end position="128"/>
    </location>
</feature>
<dbReference type="OrthoDB" id="4456959at2759"/>
<feature type="region of interest" description="Disordered" evidence="3">
    <location>
        <begin position="1"/>
        <end position="33"/>
    </location>
</feature>
<gene>
    <name evidence="5" type="ORF">BCV70DRAFT_143909</name>
</gene>
<protein>
    <recommendedName>
        <fullName evidence="4">Zn(2)-C6 fungal-type domain-containing protein</fullName>
    </recommendedName>
</protein>
<name>A0A317XX54_9BASI</name>
<feature type="non-terminal residue" evidence="5">
    <location>
        <position position="1021"/>
    </location>
</feature>
<dbReference type="GO" id="GO:0006351">
    <property type="term" value="P:DNA-templated transcription"/>
    <property type="evidence" value="ECO:0007669"/>
    <property type="project" value="InterPro"/>
</dbReference>
<organism evidence="5 6">
    <name type="scientific">Testicularia cyperi</name>
    <dbReference type="NCBI Taxonomy" id="1882483"/>
    <lineage>
        <taxon>Eukaryota</taxon>
        <taxon>Fungi</taxon>
        <taxon>Dikarya</taxon>
        <taxon>Basidiomycota</taxon>
        <taxon>Ustilaginomycotina</taxon>
        <taxon>Ustilaginomycetes</taxon>
        <taxon>Ustilaginales</taxon>
        <taxon>Anthracoideaceae</taxon>
        <taxon>Testicularia</taxon>
    </lineage>
</organism>
<dbReference type="Proteomes" id="UP000246740">
    <property type="component" value="Unassembled WGS sequence"/>
</dbReference>
<dbReference type="InterPro" id="IPR036864">
    <property type="entry name" value="Zn2-C6_fun-type_DNA-bd_sf"/>
</dbReference>
<sequence>SSSSLAANHADVSLDGTNLDDDGDGGGKRRRVQRACDTCRKKKVRCDGLQPEKGACSNCANYGYECTFIDAARKRPPPRSYIEAIETRIAKMEDLLATLAPGVDFTDRIGKPVRRPDDKTEDGQDPGRSDSQMEAAIKAEPQPIGLSCDLSGPGHHYTHAERIREMLSPSHNREQTCDTDDDSEDDIAFIGAGLSATRIGSGTEKRIHPDERFIVTKSDKLAVDEVAPQTHKFIGKASAMHLLPLVEKLSGRDKTDLGLYPKGARPEFWILPSGLMDAPGDVSLVMDLWPEPDLATSLLDAYFARLNHDFPMINEAQFRDEYGNKPELRKDPEWVARAFAVFMAASQHLLDDRTQADPKDPHSRGVHFWHAVKTLAWRNTPFERPLWRVQTMLLCTLFQMGTPVSASASWFLLGGAIRALLDIGAHRKPTARKLGLSRVDEESFKRVFWVAYSLDREVSAALGRPVMLQDEDIDLELPVAIDDYLLFNTPENQPLPEQPKESPAIITGFLCALRLDELIGRTLRMVYALHKTKLRFGAHGREWDERIVTEIDSALNNWLDTVPSHLRYDPHETNDEWLMQSSLLYSKYYNCQILVHRPFIPARKSGSETSILNFPSLAICTNASRSISNLICTLKERNLQNEAGIPIAFRSSSAAGILMMVIWGAKRNGGRVSSSASADLRRLIDVWKSMEHQWQVSGKLADIMESLIASTHAPVPTNLSVEQGHKRHRDGSEVQDDSISSQQSSPLSGNARPGDLNAFDTEEAQKQPRKVAGKKKSISAAKGASSDPVSRQLPLSTQQLANMAGGSSAEESPGSATDGPIWPPSGASGAPGAADMSQMGVPFGHYGMMTPQPFQRPRMPSLGGDSGLTGSMTFGMITPSAFGWAPGGMSQGSDFDYLQGPHSQANYQQPVPAMTPSIFDNLNLGPTMPSAGMGGDGGGMSGFADFSFGNPNTNGAGGNFGMPPVNSGVNYSEAQNSASHGSTPQSDAGIANIAFELLQKQSVWGLEDDYLSLLNRQKPRQ</sequence>
<evidence type="ECO:0000256" key="3">
    <source>
        <dbReference type="SAM" id="MobiDB-lite"/>
    </source>
</evidence>
<dbReference type="PROSITE" id="PS50048">
    <property type="entry name" value="ZN2_CY6_FUNGAL_2"/>
    <property type="match status" value="1"/>
</dbReference>
<keyword evidence="1" id="KW-0479">Metal-binding</keyword>
<dbReference type="InParanoid" id="A0A317XX54"/>
<evidence type="ECO:0000256" key="2">
    <source>
        <dbReference type="ARBA" id="ARBA00023242"/>
    </source>
</evidence>
<reference evidence="5 6" key="1">
    <citation type="journal article" date="2018" name="Mol. Biol. Evol.">
        <title>Broad Genomic Sampling Reveals a Smut Pathogenic Ancestry of the Fungal Clade Ustilaginomycotina.</title>
        <authorList>
            <person name="Kijpornyongpan T."/>
            <person name="Mondo S.J."/>
            <person name="Barry K."/>
            <person name="Sandor L."/>
            <person name="Lee J."/>
            <person name="Lipzen A."/>
            <person name="Pangilinan J."/>
            <person name="LaButti K."/>
            <person name="Hainaut M."/>
            <person name="Henrissat B."/>
            <person name="Grigoriev I.V."/>
            <person name="Spatafora J.W."/>
            <person name="Aime M.C."/>
        </authorList>
    </citation>
    <scope>NUCLEOTIDE SEQUENCE [LARGE SCALE GENOMIC DNA]</scope>
    <source>
        <strain evidence="5 6">MCA 3645</strain>
    </source>
</reference>
<accession>A0A317XX54</accession>
<dbReference type="SMART" id="SM00066">
    <property type="entry name" value="GAL4"/>
    <property type="match status" value="1"/>
</dbReference>
<dbReference type="Pfam" id="PF00172">
    <property type="entry name" value="Zn_clus"/>
    <property type="match status" value="1"/>
</dbReference>
<dbReference type="InterPro" id="IPR050987">
    <property type="entry name" value="AtrR-like"/>
</dbReference>
<feature type="region of interest" description="Disordered" evidence="3">
    <location>
        <begin position="723"/>
        <end position="838"/>
    </location>
</feature>
<feature type="compositionally biased region" description="Polar residues" evidence="3">
    <location>
        <begin position="787"/>
        <end position="801"/>
    </location>
</feature>
<dbReference type="GO" id="GO:0000981">
    <property type="term" value="F:DNA-binding transcription factor activity, RNA polymerase II-specific"/>
    <property type="evidence" value="ECO:0007669"/>
    <property type="project" value="InterPro"/>
</dbReference>
<proteinExistence type="predicted"/>
<feature type="domain" description="Zn(2)-C6 fungal-type" evidence="4">
    <location>
        <begin position="35"/>
        <end position="68"/>
    </location>
</feature>
<keyword evidence="6" id="KW-1185">Reference proteome</keyword>
<dbReference type="Gene3D" id="4.10.240.10">
    <property type="entry name" value="Zn(2)-C6 fungal-type DNA-binding domain"/>
    <property type="match status" value="1"/>
</dbReference>
<evidence type="ECO:0000259" key="4">
    <source>
        <dbReference type="PROSITE" id="PS50048"/>
    </source>
</evidence>
<feature type="region of interest" description="Disordered" evidence="3">
    <location>
        <begin position="106"/>
        <end position="132"/>
    </location>
</feature>
<keyword evidence="2" id="KW-0539">Nucleus</keyword>
<dbReference type="Pfam" id="PF04082">
    <property type="entry name" value="Fungal_trans"/>
    <property type="match status" value="1"/>
</dbReference>
<dbReference type="SMART" id="SM00906">
    <property type="entry name" value="Fungal_trans"/>
    <property type="match status" value="1"/>
</dbReference>
<evidence type="ECO:0000313" key="5">
    <source>
        <dbReference type="EMBL" id="PWZ02906.1"/>
    </source>
</evidence>
<dbReference type="AlphaFoldDB" id="A0A317XX54"/>
<dbReference type="SUPFAM" id="SSF57701">
    <property type="entry name" value="Zn2/Cys6 DNA-binding domain"/>
    <property type="match status" value="1"/>
</dbReference>
<dbReference type="CDD" id="cd12148">
    <property type="entry name" value="fungal_TF_MHR"/>
    <property type="match status" value="1"/>
</dbReference>
<dbReference type="GO" id="GO:0003677">
    <property type="term" value="F:DNA binding"/>
    <property type="evidence" value="ECO:0007669"/>
    <property type="project" value="InterPro"/>
</dbReference>
<evidence type="ECO:0000313" key="6">
    <source>
        <dbReference type="Proteomes" id="UP000246740"/>
    </source>
</evidence>
<dbReference type="PANTHER" id="PTHR46910">
    <property type="entry name" value="TRANSCRIPTION FACTOR PDR1"/>
    <property type="match status" value="1"/>
</dbReference>
<dbReference type="PANTHER" id="PTHR46910:SF38">
    <property type="entry name" value="ZN(2)-C6 FUNGAL-TYPE DOMAIN-CONTAINING PROTEIN"/>
    <property type="match status" value="1"/>
</dbReference>
<feature type="compositionally biased region" description="Low complexity" evidence="3">
    <location>
        <begin position="804"/>
        <end position="834"/>
    </location>
</feature>